<reference evidence="3 4" key="1">
    <citation type="submission" date="2019-09" db="EMBL/GenBank/DDBJ databases">
        <title>Genomes of Cryomorphaceae.</title>
        <authorList>
            <person name="Bowman J.P."/>
        </authorList>
    </citation>
    <scope>NUCLEOTIDE SEQUENCE [LARGE SCALE GENOMIC DNA]</scope>
    <source>
        <strain evidence="3 4">KCTC 52047</strain>
    </source>
</reference>
<dbReference type="Pfam" id="PF01075">
    <property type="entry name" value="Glyco_transf_9"/>
    <property type="match status" value="1"/>
</dbReference>
<dbReference type="GO" id="GO:0009244">
    <property type="term" value="P:lipopolysaccharide core region biosynthetic process"/>
    <property type="evidence" value="ECO:0007669"/>
    <property type="project" value="TreeGrafter"/>
</dbReference>
<dbReference type="GO" id="GO:0005829">
    <property type="term" value="C:cytosol"/>
    <property type="evidence" value="ECO:0007669"/>
    <property type="project" value="TreeGrafter"/>
</dbReference>
<name>A0A6N6M4J5_9FLAO</name>
<dbReference type="InterPro" id="IPR051199">
    <property type="entry name" value="LPS_LOS_Heptosyltrfase"/>
</dbReference>
<keyword evidence="1" id="KW-0328">Glycosyltransferase</keyword>
<dbReference type="RefSeq" id="WP_151169601.1">
    <property type="nucleotide sequence ID" value="NZ_WACR01000011.1"/>
</dbReference>
<dbReference type="InterPro" id="IPR002201">
    <property type="entry name" value="Glyco_trans_9"/>
</dbReference>
<dbReference type="AlphaFoldDB" id="A0A6N6M4J5"/>
<protein>
    <submittedName>
        <fullName evidence="3">Glycosyltransferase family 9 protein</fullName>
    </submittedName>
</protein>
<sequence length="286" mass="32829">MRKKIKVLGNNTGLGNQIQFIPIIELLKTKYDVFSDSNVFYELGILGPAAPAKKADINITVFGYDVKKFWNEKIRNSGKFFGFKYRVKGVHTGFGYDKSIRFDENKNEIDNNIEAFRYFFNDHSSEITYNINKNREINSNKLVVGISPKKEKTLPISLWKRLIENFEEMGFTVYTVDHDIGYGNYVSTPSLSGLKDFLKDAAYYVGTDSGVMHLADILNIPLLIMFGSTSIVKNGPYNAKSKVISRELSCSPCYDWGRVNCPYEFRCMNFNEEYILNNFKELCQSQ</sequence>
<dbReference type="EMBL" id="WACR01000011">
    <property type="protein sequence ID" value="KAB1062666.1"/>
    <property type="molecule type" value="Genomic_DNA"/>
</dbReference>
<dbReference type="PANTHER" id="PTHR30160">
    <property type="entry name" value="TETRAACYLDISACCHARIDE 4'-KINASE-RELATED"/>
    <property type="match status" value="1"/>
</dbReference>
<keyword evidence="2 3" id="KW-0808">Transferase</keyword>
<dbReference type="Proteomes" id="UP000435357">
    <property type="component" value="Unassembled WGS sequence"/>
</dbReference>
<accession>A0A6N6M4J5</accession>
<comment type="caution">
    <text evidence="3">The sequence shown here is derived from an EMBL/GenBank/DDBJ whole genome shotgun (WGS) entry which is preliminary data.</text>
</comment>
<proteinExistence type="predicted"/>
<keyword evidence="4" id="KW-1185">Reference proteome</keyword>
<evidence type="ECO:0000313" key="4">
    <source>
        <dbReference type="Proteomes" id="UP000435357"/>
    </source>
</evidence>
<dbReference type="OrthoDB" id="9797795at2"/>
<evidence type="ECO:0000256" key="2">
    <source>
        <dbReference type="ARBA" id="ARBA00022679"/>
    </source>
</evidence>
<dbReference type="Gene3D" id="3.40.50.2000">
    <property type="entry name" value="Glycogen Phosphorylase B"/>
    <property type="match status" value="1"/>
</dbReference>
<dbReference type="SUPFAM" id="SSF53756">
    <property type="entry name" value="UDP-Glycosyltransferase/glycogen phosphorylase"/>
    <property type="match status" value="1"/>
</dbReference>
<gene>
    <name evidence="3" type="ORF">F3059_12020</name>
</gene>
<dbReference type="GO" id="GO:0008713">
    <property type="term" value="F:ADP-heptose-lipopolysaccharide heptosyltransferase activity"/>
    <property type="evidence" value="ECO:0007669"/>
    <property type="project" value="TreeGrafter"/>
</dbReference>
<organism evidence="3 4">
    <name type="scientific">Salibacter halophilus</name>
    <dbReference type="NCBI Taxonomy" id="1803916"/>
    <lineage>
        <taxon>Bacteria</taxon>
        <taxon>Pseudomonadati</taxon>
        <taxon>Bacteroidota</taxon>
        <taxon>Flavobacteriia</taxon>
        <taxon>Flavobacteriales</taxon>
        <taxon>Salibacteraceae</taxon>
        <taxon>Salibacter</taxon>
    </lineage>
</organism>
<evidence type="ECO:0000313" key="3">
    <source>
        <dbReference type="EMBL" id="KAB1062666.1"/>
    </source>
</evidence>
<evidence type="ECO:0000256" key="1">
    <source>
        <dbReference type="ARBA" id="ARBA00022676"/>
    </source>
</evidence>